<proteinExistence type="predicted"/>
<keyword evidence="2" id="KW-0805">Transcription regulation</keyword>
<evidence type="ECO:0000259" key="6">
    <source>
        <dbReference type="SMART" id="SM00906"/>
    </source>
</evidence>
<dbReference type="PANTHER" id="PTHR31845">
    <property type="entry name" value="FINGER DOMAIN PROTEIN, PUTATIVE-RELATED"/>
    <property type="match status" value="1"/>
</dbReference>
<dbReference type="InterPro" id="IPR051089">
    <property type="entry name" value="prtT"/>
</dbReference>
<dbReference type="PANTHER" id="PTHR31845:SF21">
    <property type="entry name" value="REGULATORY PROTEIN LEU3"/>
    <property type="match status" value="1"/>
</dbReference>
<dbReference type="EMBL" id="JAWDJX010000069">
    <property type="protein sequence ID" value="KAK3047084.1"/>
    <property type="molecule type" value="Genomic_DNA"/>
</dbReference>
<dbReference type="AlphaFoldDB" id="A0AAJ0G4Z3"/>
<feature type="domain" description="Xylanolytic transcriptional activator regulatory" evidence="6">
    <location>
        <begin position="191"/>
        <end position="272"/>
    </location>
</feature>
<keyword evidence="8" id="KW-1185">Reference proteome</keyword>
<accession>A0AAJ0G4Z3</accession>
<dbReference type="SMART" id="SM00906">
    <property type="entry name" value="Fungal_trans"/>
    <property type="match status" value="1"/>
</dbReference>
<name>A0AAJ0G4Z3_9PEZI</name>
<dbReference type="GO" id="GO:0000981">
    <property type="term" value="F:DNA-binding transcription factor activity, RNA polymerase II-specific"/>
    <property type="evidence" value="ECO:0007669"/>
    <property type="project" value="TreeGrafter"/>
</dbReference>
<comment type="caution">
    <text evidence="7">The sequence shown here is derived from an EMBL/GenBank/DDBJ whole genome shotgun (WGS) entry which is preliminary data.</text>
</comment>
<evidence type="ECO:0000256" key="4">
    <source>
        <dbReference type="ARBA" id="ARBA00023163"/>
    </source>
</evidence>
<protein>
    <submittedName>
        <fullName evidence="7">Regulatory protein leu3</fullName>
    </submittedName>
</protein>
<keyword evidence="3" id="KW-0238">DNA-binding</keyword>
<evidence type="ECO:0000313" key="8">
    <source>
        <dbReference type="Proteomes" id="UP001271007"/>
    </source>
</evidence>
<keyword evidence="4" id="KW-0804">Transcription</keyword>
<evidence type="ECO:0000256" key="1">
    <source>
        <dbReference type="ARBA" id="ARBA00004123"/>
    </source>
</evidence>
<dbReference type="Proteomes" id="UP001271007">
    <property type="component" value="Unassembled WGS sequence"/>
</dbReference>
<dbReference type="GO" id="GO:0005634">
    <property type="term" value="C:nucleus"/>
    <property type="evidence" value="ECO:0007669"/>
    <property type="project" value="UniProtKB-SubCell"/>
</dbReference>
<sequence length="378" mass="42382">MTRRVRCDLDASFRREAKREKLLSLEEENERLKSTITTPCSTTEQQIPVALKQVGTSSHGPPAQGPAVPTGQTVFSALQLENVSLAPEAVAELCELCYAEYNPVLPVLPEIGRFSSAVASSQYQLLLYVVLALASQRTPGYPALRNQLEALFRKLALDVEASTRNRLSAIQALLILCWWPLEYEPKSSNPSWLYCSIATHTALRFGLHQPHRAADFDYRESDRDAATEVRSRTWAACIIVNQTLSSYLGVPSTLPTMPITTTDVRPSSENMPPVLQQQLKVANLEREVCNILGYHESQQMGLTHDLSPWIQNFDRQYQEMSQEFTIGSSPVTRVSLLKAKLGLYSFLATACFNYHIQSTAGIPSWAIFDLERKRKMCK</sequence>
<gene>
    <name evidence="7" type="primary">LEU3_2</name>
    <name evidence="7" type="ORF">LTR09_011509</name>
</gene>
<organism evidence="7 8">
    <name type="scientific">Extremus antarcticus</name>
    <dbReference type="NCBI Taxonomy" id="702011"/>
    <lineage>
        <taxon>Eukaryota</taxon>
        <taxon>Fungi</taxon>
        <taxon>Dikarya</taxon>
        <taxon>Ascomycota</taxon>
        <taxon>Pezizomycotina</taxon>
        <taxon>Dothideomycetes</taxon>
        <taxon>Dothideomycetidae</taxon>
        <taxon>Mycosphaerellales</taxon>
        <taxon>Extremaceae</taxon>
        <taxon>Extremus</taxon>
    </lineage>
</organism>
<evidence type="ECO:0000256" key="5">
    <source>
        <dbReference type="ARBA" id="ARBA00023242"/>
    </source>
</evidence>
<dbReference type="CDD" id="cd12148">
    <property type="entry name" value="fungal_TF_MHR"/>
    <property type="match status" value="1"/>
</dbReference>
<dbReference type="Pfam" id="PF04082">
    <property type="entry name" value="Fungal_trans"/>
    <property type="match status" value="1"/>
</dbReference>
<dbReference type="GO" id="GO:0006351">
    <property type="term" value="P:DNA-templated transcription"/>
    <property type="evidence" value="ECO:0007669"/>
    <property type="project" value="InterPro"/>
</dbReference>
<reference evidence="7" key="1">
    <citation type="submission" date="2023-04" db="EMBL/GenBank/DDBJ databases">
        <title>Black Yeasts Isolated from many extreme environments.</title>
        <authorList>
            <person name="Coleine C."/>
            <person name="Stajich J.E."/>
            <person name="Selbmann L."/>
        </authorList>
    </citation>
    <scope>NUCLEOTIDE SEQUENCE</scope>
    <source>
        <strain evidence="7">CCFEE 5312</strain>
    </source>
</reference>
<keyword evidence="5" id="KW-0539">Nucleus</keyword>
<evidence type="ECO:0000256" key="3">
    <source>
        <dbReference type="ARBA" id="ARBA00023125"/>
    </source>
</evidence>
<dbReference type="GO" id="GO:0000976">
    <property type="term" value="F:transcription cis-regulatory region binding"/>
    <property type="evidence" value="ECO:0007669"/>
    <property type="project" value="TreeGrafter"/>
</dbReference>
<dbReference type="GO" id="GO:0008270">
    <property type="term" value="F:zinc ion binding"/>
    <property type="evidence" value="ECO:0007669"/>
    <property type="project" value="InterPro"/>
</dbReference>
<evidence type="ECO:0000256" key="2">
    <source>
        <dbReference type="ARBA" id="ARBA00023015"/>
    </source>
</evidence>
<comment type="subcellular location">
    <subcellularLocation>
        <location evidence="1">Nucleus</location>
    </subcellularLocation>
</comment>
<dbReference type="InterPro" id="IPR007219">
    <property type="entry name" value="XnlR_reg_dom"/>
</dbReference>
<evidence type="ECO:0000313" key="7">
    <source>
        <dbReference type="EMBL" id="KAK3047084.1"/>
    </source>
</evidence>